<reference evidence="1" key="1">
    <citation type="submission" date="2017-07" db="EMBL/GenBank/DDBJ databases">
        <title>Genome sequencing of BoNT-producing clostridia.</title>
        <authorList>
            <person name="Williamson C."/>
        </authorList>
    </citation>
    <scope>NUCLEOTIDE SEQUENCE</scope>
    <source>
        <strain evidence="1">AM553</strain>
        <plasmid evidence="1">unnamed1</plasmid>
    </source>
</reference>
<organism evidence="1 2">
    <name type="scientific">Clostridium sporogenes</name>
    <dbReference type="NCBI Taxonomy" id="1509"/>
    <lineage>
        <taxon>Bacteria</taxon>
        <taxon>Bacillati</taxon>
        <taxon>Bacillota</taxon>
        <taxon>Clostridia</taxon>
        <taxon>Eubacteriales</taxon>
        <taxon>Clostridiaceae</taxon>
        <taxon>Clostridium</taxon>
    </lineage>
</organism>
<name>A0AAE6I9J0_CLOSG</name>
<dbReference type="Proteomes" id="UP000962161">
    <property type="component" value="Plasmid unnamed1"/>
</dbReference>
<gene>
    <name evidence="1" type="ORF">CGS26_19830</name>
</gene>
<geneLocation type="plasmid" evidence="1 2">
    <name>unnamed1</name>
</geneLocation>
<keyword evidence="1" id="KW-0614">Plasmid</keyword>
<evidence type="ECO:0000313" key="2">
    <source>
        <dbReference type="Proteomes" id="UP000962161"/>
    </source>
</evidence>
<dbReference type="RefSeq" id="WP_061329732.1">
    <property type="nucleotide sequence ID" value="NZ_CP022406.1"/>
</dbReference>
<sequence>MERRYVVICNRHRGIAGGLLFGGRHTEDNDKRSFGGYTSDFNGCEKYTLEEIGQSGYNFPIYGQDAHHDNYKSFEDLAIDIKRLKILGYRPMTIYYK</sequence>
<dbReference type="EMBL" id="CP022406">
    <property type="protein sequence ID" value="QDY34552.1"/>
    <property type="molecule type" value="Genomic_DNA"/>
</dbReference>
<proteinExistence type="predicted"/>
<evidence type="ECO:0000313" key="1">
    <source>
        <dbReference type="EMBL" id="QDY34552.1"/>
    </source>
</evidence>
<protein>
    <submittedName>
        <fullName evidence="1">Uncharacterized protein</fullName>
    </submittedName>
</protein>
<accession>A0AAE6I9J0</accession>
<dbReference type="AlphaFoldDB" id="A0AAE6I9J0"/>